<keyword evidence="1" id="KW-0812">Transmembrane</keyword>
<feature type="transmembrane region" description="Helical" evidence="1">
    <location>
        <begin position="15"/>
        <end position="35"/>
    </location>
</feature>
<evidence type="ECO:0000256" key="1">
    <source>
        <dbReference type="SAM" id="Phobius"/>
    </source>
</evidence>
<feature type="transmembrane region" description="Helical" evidence="1">
    <location>
        <begin position="166"/>
        <end position="184"/>
    </location>
</feature>
<evidence type="ECO:0000313" key="2">
    <source>
        <dbReference type="EMBL" id="MEQ2592144.1"/>
    </source>
</evidence>
<dbReference type="EMBL" id="JBBNGJ010000002">
    <property type="protein sequence ID" value="MEQ2592144.1"/>
    <property type="molecule type" value="Genomic_DNA"/>
</dbReference>
<organism evidence="2 3">
    <name type="scientific">Coprococcus aceti</name>
    <dbReference type="NCBI Taxonomy" id="2981786"/>
    <lineage>
        <taxon>Bacteria</taxon>
        <taxon>Bacillati</taxon>
        <taxon>Bacillota</taxon>
        <taxon>Clostridia</taxon>
        <taxon>Lachnospirales</taxon>
        <taxon>Lachnospiraceae</taxon>
        <taxon>Coprococcus</taxon>
    </lineage>
</organism>
<comment type="caution">
    <text evidence="2">The sequence shown here is derived from an EMBL/GenBank/DDBJ whole genome shotgun (WGS) entry which is preliminary data.</text>
</comment>
<feature type="transmembrane region" description="Helical" evidence="1">
    <location>
        <begin position="228"/>
        <end position="245"/>
    </location>
</feature>
<proteinExistence type="predicted"/>
<protein>
    <recommendedName>
        <fullName evidence="4">ABC transporter permease</fullName>
    </recommendedName>
</protein>
<dbReference type="Proteomes" id="UP001494672">
    <property type="component" value="Unassembled WGS sequence"/>
</dbReference>
<feature type="transmembrane region" description="Helical" evidence="1">
    <location>
        <begin position="133"/>
        <end position="159"/>
    </location>
</feature>
<evidence type="ECO:0000313" key="3">
    <source>
        <dbReference type="Proteomes" id="UP001494672"/>
    </source>
</evidence>
<keyword evidence="1" id="KW-0472">Membrane</keyword>
<feature type="transmembrane region" description="Helical" evidence="1">
    <location>
        <begin position="101"/>
        <end position="127"/>
    </location>
</feature>
<feature type="transmembrane region" description="Helical" evidence="1">
    <location>
        <begin position="55"/>
        <end position="71"/>
    </location>
</feature>
<sequence>MLKQNYILFRKTPQCFWPSIAAIIFCILYSVYKFIEDSLLREFNYIDIVEHTDMMLGNSIYYYILFLYLSFEYTSIVKKTNVVESISTYTMSSIKRESQQLLILSIINVLLCMCMLVICICLCILSGSSSADFYIYTIKAIFTHVFMVNTCAVMTGLIISYINNTILAYLALFGFTIVAILQSGKFTFPAEDKIGSIQEISNIFCASLTYIPDEAALIPVNIHFLSKPLYIVFGVISVYLITNFFRYKKLSLIFATIFSVLCSFSFIYICNIPYNGSNPGYADDSSDLFANEQELLTPTKEIDFYVTEYNIHFDIRKNLIADMYMQLSDTSLPEYHFILCKDYNIDYIADDKDNAIRYSRNGNKLCIYNEAGNLSSIYIKYTGKSYNICYTGENGAYLPGNFPYYPIAGNGDLFQNGYCQLPKDLSRFTVSIYSDFTTYSNLSLSGDTFSGFSDQLSIVSGIFWREQIIDNVRYIFPYIGADTDPSRNHYITSQIKKYINYTPEEKATDYSLIGKTILIQPIHRNAYMYGSDMVMFDAAGNLDIYYTNYIQTGNWYNIDSILTDEELQKIQEDVYDELGITETTE</sequence>
<gene>
    <name evidence="2" type="ORF">AAAU18_04360</name>
</gene>
<dbReference type="RefSeq" id="WP_055147407.1">
    <property type="nucleotide sequence ID" value="NZ_JBBNGJ010000002.1"/>
</dbReference>
<keyword evidence="3" id="KW-1185">Reference proteome</keyword>
<keyword evidence="1" id="KW-1133">Transmembrane helix</keyword>
<reference evidence="2 3" key="1">
    <citation type="submission" date="2024-04" db="EMBL/GenBank/DDBJ databases">
        <title>Human intestinal bacterial collection.</title>
        <authorList>
            <person name="Pauvert C."/>
            <person name="Hitch T.C.A."/>
            <person name="Clavel T."/>
        </authorList>
    </citation>
    <scope>NUCLEOTIDE SEQUENCE [LARGE SCALE GENOMIC DNA]</scope>
    <source>
        <strain evidence="2 3">CLA-AA-H181</strain>
    </source>
</reference>
<name>A0ABV1I7G8_9FIRM</name>
<accession>A0ABV1I7G8</accession>
<feature type="transmembrane region" description="Helical" evidence="1">
    <location>
        <begin position="252"/>
        <end position="269"/>
    </location>
</feature>
<evidence type="ECO:0008006" key="4">
    <source>
        <dbReference type="Google" id="ProtNLM"/>
    </source>
</evidence>